<dbReference type="SUPFAM" id="SSF55785">
    <property type="entry name" value="PYP-like sensor domain (PAS domain)"/>
    <property type="match status" value="2"/>
</dbReference>
<gene>
    <name evidence="2" type="ORF">ACGRVM_11860</name>
</gene>
<feature type="domain" description="PAS" evidence="1">
    <location>
        <begin position="378"/>
        <end position="421"/>
    </location>
</feature>
<reference evidence="2 3" key="1">
    <citation type="submission" date="2024-10" db="EMBL/GenBank/DDBJ databases">
        <authorList>
            <person name="Yang X.-N."/>
        </authorList>
    </citation>
    <scope>NUCLEOTIDE SEQUENCE [LARGE SCALE GENOMIC DNA]</scope>
    <source>
        <strain evidence="2 3">CAU 1059</strain>
    </source>
</reference>
<dbReference type="EMBL" id="JBIHMM010000003">
    <property type="protein sequence ID" value="MFH0254590.1"/>
    <property type="molecule type" value="Genomic_DNA"/>
</dbReference>
<keyword evidence="3" id="KW-1185">Reference proteome</keyword>
<protein>
    <submittedName>
        <fullName evidence="2">PAS-domain containing protein</fullName>
    </submittedName>
</protein>
<evidence type="ECO:0000313" key="2">
    <source>
        <dbReference type="EMBL" id="MFH0254590.1"/>
    </source>
</evidence>
<accession>A0ABW7IAW1</accession>
<evidence type="ECO:0000259" key="1">
    <source>
        <dbReference type="Pfam" id="PF13188"/>
    </source>
</evidence>
<dbReference type="Gene3D" id="3.30.450.20">
    <property type="entry name" value="PAS domain"/>
    <property type="match status" value="1"/>
</dbReference>
<dbReference type="Pfam" id="PF13188">
    <property type="entry name" value="PAS_8"/>
    <property type="match status" value="1"/>
</dbReference>
<proteinExistence type="predicted"/>
<dbReference type="Proteomes" id="UP001607157">
    <property type="component" value="Unassembled WGS sequence"/>
</dbReference>
<sequence length="499" mass="54514">MMIWVQLCAAAAAISLGLLWIIGRLSPRTPAPATLPAPPTGITRFLFDGDTMFDHDAGALPPGGADPLEWSRLHAWLAPRFDGLPDSLLDVTGGPSLHLRAKARDDTARLKLLRTEHSTQVILIDPAHPCPAERHDMLMAKARMDEITAAFEEAPIPIWKTGPEGETLWRNAASHAAFEPALYDTARLSGAPQGAVMRLPITPESGGRAKWFEVTRAAHPWGTLHHAADITKIVNAERMQKDFVQTLTKTFAYLTVGLAVFDRTRKLALFNPALVDLTSLGAEFLSAQPDLMAFFDQLRDRRVMPEPRSYASWRTQIGEVIGAAEGGLYQETWSLPNDVTYRVTGRPHPDGAVAFLFEDISAEVMLARRFRSQLDLRQAALDCLPEAVIVIGPSNVLAFCNASAIRLLGVDPDTAFADMSTSDLIRACAEALPAPDIWSDVEAQLKQRQPSSPLRKSAEISQGHRLSYRVELLAGGARMLILHSQVDANSKPQARLAAG</sequence>
<dbReference type="InterPro" id="IPR000014">
    <property type="entry name" value="PAS"/>
</dbReference>
<name>A0ABW7IAW1_9RHOB</name>
<evidence type="ECO:0000313" key="3">
    <source>
        <dbReference type="Proteomes" id="UP001607157"/>
    </source>
</evidence>
<dbReference type="InterPro" id="IPR035965">
    <property type="entry name" value="PAS-like_dom_sf"/>
</dbReference>
<dbReference type="RefSeq" id="WP_377171887.1">
    <property type="nucleotide sequence ID" value="NZ_JBHTJC010000003.1"/>
</dbReference>
<comment type="caution">
    <text evidence="2">The sequence shown here is derived from an EMBL/GenBank/DDBJ whole genome shotgun (WGS) entry which is preliminary data.</text>
</comment>
<organism evidence="2 3">
    <name type="scientific">Roseovarius aquimarinus</name>
    <dbReference type="NCBI Taxonomy" id="1229156"/>
    <lineage>
        <taxon>Bacteria</taxon>
        <taxon>Pseudomonadati</taxon>
        <taxon>Pseudomonadota</taxon>
        <taxon>Alphaproteobacteria</taxon>
        <taxon>Rhodobacterales</taxon>
        <taxon>Roseobacteraceae</taxon>
        <taxon>Roseovarius</taxon>
    </lineage>
</organism>